<dbReference type="GO" id="GO:0005886">
    <property type="term" value="C:plasma membrane"/>
    <property type="evidence" value="ECO:0007669"/>
    <property type="project" value="TreeGrafter"/>
</dbReference>
<feature type="domain" description="GH16" evidence="11">
    <location>
        <begin position="28"/>
        <end position="454"/>
    </location>
</feature>
<keyword evidence="6 9" id="KW-0472">Membrane</keyword>
<dbReference type="EMBL" id="SDOX01000128">
    <property type="protein sequence ID" value="TFJ81447.1"/>
    <property type="molecule type" value="Genomic_DNA"/>
</dbReference>
<name>A0A4D9CTT0_9STRA</name>
<keyword evidence="10" id="KW-0732">Signal</keyword>
<evidence type="ECO:0000259" key="11">
    <source>
        <dbReference type="PROSITE" id="PS51762"/>
    </source>
</evidence>
<dbReference type="OrthoDB" id="412647at2759"/>
<comment type="similarity">
    <text evidence="2">Belongs to the SKN1/KRE6 family.</text>
</comment>
<dbReference type="GO" id="GO:0071555">
    <property type="term" value="P:cell wall organization"/>
    <property type="evidence" value="ECO:0007669"/>
    <property type="project" value="UniProtKB-KW"/>
</dbReference>
<feature type="chain" id="PRO_5020039653" description="GH16 domain-containing protein" evidence="10">
    <location>
        <begin position="23"/>
        <end position="548"/>
    </location>
</feature>
<keyword evidence="3 9" id="KW-0812">Transmembrane</keyword>
<dbReference type="PANTHER" id="PTHR31361">
    <property type="entry name" value="BETA-GLUCAN SYNTHESIS-ASSOCIATED PROTEIN KRE6-RELATED"/>
    <property type="match status" value="1"/>
</dbReference>
<dbReference type="PROSITE" id="PS51762">
    <property type="entry name" value="GH16_2"/>
    <property type="match status" value="1"/>
</dbReference>
<reference evidence="12 13" key="1">
    <citation type="submission" date="2019-01" db="EMBL/GenBank/DDBJ databases">
        <title>Nuclear Genome Assembly of the Microalgal Biofuel strain Nannochloropsis salina CCMP1776.</title>
        <authorList>
            <person name="Hovde B."/>
        </authorList>
    </citation>
    <scope>NUCLEOTIDE SEQUENCE [LARGE SCALE GENOMIC DNA]</scope>
    <source>
        <strain evidence="12 13">CCMP1776</strain>
    </source>
</reference>
<dbReference type="Pfam" id="PF03935">
    <property type="entry name" value="SKN1_KRE6_Sbg1"/>
    <property type="match status" value="2"/>
</dbReference>
<evidence type="ECO:0000256" key="8">
    <source>
        <dbReference type="ARBA" id="ARBA00023316"/>
    </source>
</evidence>
<evidence type="ECO:0000256" key="5">
    <source>
        <dbReference type="ARBA" id="ARBA00022989"/>
    </source>
</evidence>
<dbReference type="GO" id="GO:0006078">
    <property type="term" value="P:(1-&gt;6)-beta-D-glucan biosynthetic process"/>
    <property type="evidence" value="ECO:0007669"/>
    <property type="project" value="TreeGrafter"/>
</dbReference>
<proteinExistence type="inferred from homology"/>
<evidence type="ECO:0000256" key="9">
    <source>
        <dbReference type="SAM" id="Phobius"/>
    </source>
</evidence>
<evidence type="ECO:0000256" key="7">
    <source>
        <dbReference type="ARBA" id="ARBA00023180"/>
    </source>
</evidence>
<evidence type="ECO:0000313" key="12">
    <source>
        <dbReference type="EMBL" id="TFJ81447.1"/>
    </source>
</evidence>
<dbReference type="Proteomes" id="UP000355283">
    <property type="component" value="Unassembled WGS sequence"/>
</dbReference>
<comment type="subcellular location">
    <subcellularLocation>
        <location evidence="1">Membrane</location>
        <topology evidence="1">Single-pass type II membrane protein</topology>
    </subcellularLocation>
</comment>
<dbReference type="GO" id="GO:0005789">
    <property type="term" value="C:endoplasmic reticulum membrane"/>
    <property type="evidence" value="ECO:0007669"/>
    <property type="project" value="TreeGrafter"/>
</dbReference>
<feature type="transmembrane region" description="Helical" evidence="9">
    <location>
        <begin position="510"/>
        <end position="531"/>
    </location>
</feature>
<evidence type="ECO:0000256" key="2">
    <source>
        <dbReference type="ARBA" id="ARBA00010962"/>
    </source>
</evidence>
<accession>A0A4D9CTT0</accession>
<organism evidence="12 13">
    <name type="scientific">Nannochloropsis salina CCMP1776</name>
    <dbReference type="NCBI Taxonomy" id="1027361"/>
    <lineage>
        <taxon>Eukaryota</taxon>
        <taxon>Sar</taxon>
        <taxon>Stramenopiles</taxon>
        <taxon>Ochrophyta</taxon>
        <taxon>Eustigmatophyceae</taxon>
        <taxon>Eustigmatales</taxon>
        <taxon>Monodopsidaceae</taxon>
        <taxon>Microchloropsis</taxon>
        <taxon>Microchloropsis salina</taxon>
    </lineage>
</organism>
<keyword evidence="13" id="KW-1185">Reference proteome</keyword>
<dbReference type="AlphaFoldDB" id="A0A4D9CTT0"/>
<dbReference type="InterPro" id="IPR013320">
    <property type="entry name" value="ConA-like_dom_sf"/>
</dbReference>
<keyword evidence="7" id="KW-0325">Glycoprotein</keyword>
<keyword evidence="4" id="KW-0735">Signal-anchor</keyword>
<dbReference type="InterPro" id="IPR005629">
    <property type="entry name" value="Skn1/Kre6/Sbg1"/>
</dbReference>
<protein>
    <recommendedName>
        <fullName evidence="11">GH16 domain-containing protein</fullName>
    </recommendedName>
</protein>
<dbReference type="GO" id="GO:0015926">
    <property type="term" value="F:glucosidase activity"/>
    <property type="evidence" value="ECO:0007669"/>
    <property type="project" value="TreeGrafter"/>
</dbReference>
<keyword evidence="8" id="KW-0961">Cell wall biogenesis/degradation</keyword>
<evidence type="ECO:0000256" key="10">
    <source>
        <dbReference type="SAM" id="SignalP"/>
    </source>
</evidence>
<gene>
    <name evidence="12" type="ORF">NSK_007408</name>
</gene>
<comment type="caution">
    <text evidence="12">The sequence shown here is derived from an EMBL/GenBank/DDBJ whole genome shotgun (WGS) entry which is preliminary data.</text>
</comment>
<dbReference type="SUPFAM" id="SSF49899">
    <property type="entry name" value="Concanavalin A-like lectins/glucanases"/>
    <property type="match status" value="1"/>
</dbReference>
<keyword evidence="5 9" id="KW-1133">Transmembrane helix</keyword>
<evidence type="ECO:0000313" key="13">
    <source>
        <dbReference type="Proteomes" id="UP000355283"/>
    </source>
</evidence>
<dbReference type="InterPro" id="IPR000757">
    <property type="entry name" value="Beta-glucanase-like"/>
</dbReference>
<sequence length="548" mass="61923">MPAYLPLHPLLLLLLLPAFSPSSLLTKAGWVDPDSPHSVQRTHSLRDPNLPSLRLVMSDEFNVAARTFADGHDPTWTAGDHSDDARTSVGKGALIYYNHSYASTTEEGHLKITTTSESTQWKGFNPFTQKYEIFEKEFRGAMVNSWNKFCFSGGVVEASLKLPGPSDVGGLWPAFWLMGNLGRATYEHSTNLMWPWSFDVCDRKKQEAQEISACDRTTHWDLQQNKGRGATEIDIMEAMSGKPHKVTKKGDLGVGVPYMSSTLQVSPGVEKNRPQAGKNFTEHQEEWTWYDGLRFGEKSKMNMYFYGTLLDKTQKDEPAGRSIHQVYQADAVSALTSLSATHWDDFHTYRLEWMPGPEGYLAWYLDGEMLYDVPASAFSNVTGAQIPVEPSYVILNTAVSTTWGFPETCPAGCACTCFDCAKPECQCGLPEGLCESLPASMLVDYVRIYQLEDDERHFLGCNHPKFPTRKFIQAHRWRYQRCKQKDYHDDNVRGRVFLHFQLPGRFPASLVAALSTLGAVLIGAVLVWGRAREREEEEERRREEETQE</sequence>
<dbReference type="PANTHER" id="PTHR31361:SF1">
    <property type="entry name" value="BETA-GLUCAN SYNTHESIS-ASSOCIATED PROTEIN KRE6-RELATED"/>
    <property type="match status" value="1"/>
</dbReference>
<evidence type="ECO:0000256" key="4">
    <source>
        <dbReference type="ARBA" id="ARBA00022968"/>
    </source>
</evidence>
<feature type="signal peptide" evidence="10">
    <location>
        <begin position="1"/>
        <end position="22"/>
    </location>
</feature>
<evidence type="ECO:0000256" key="6">
    <source>
        <dbReference type="ARBA" id="ARBA00023136"/>
    </source>
</evidence>
<dbReference type="Gene3D" id="2.60.120.200">
    <property type="match status" value="1"/>
</dbReference>
<evidence type="ECO:0000256" key="1">
    <source>
        <dbReference type="ARBA" id="ARBA00004606"/>
    </source>
</evidence>
<evidence type="ECO:0000256" key="3">
    <source>
        <dbReference type="ARBA" id="ARBA00022692"/>
    </source>
</evidence>